<dbReference type="InterPro" id="IPR033897">
    <property type="entry name" value="SRF-like_MADS-box"/>
</dbReference>
<evidence type="ECO:0000313" key="8">
    <source>
        <dbReference type="EMBL" id="KAH6829824.1"/>
    </source>
</evidence>
<accession>A0AAD4P7H5</accession>
<dbReference type="GO" id="GO:0046983">
    <property type="term" value="F:protein dimerization activity"/>
    <property type="evidence" value="ECO:0007669"/>
    <property type="project" value="InterPro"/>
</dbReference>
<keyword evidence="3" id="KW-0238">DNA-binding</keyword>
<dbReference type="InterPro" id="IPR036879">
    <property type="entry name" value="TF_MADSbox_sf"/>
</dbReference>
<comment type="subcellular location">
    <subcellularLocation>
        <location evidence="1">Nucleus</location>
    </subcellularLocation>
</comment>
<dbReference type="InterPro" id="IPR002100">
    <property type="entry name" value="TF_MADSbox"/>
</dbReference>
<dbReference type="CDD" id="cd00266">
    <property type="entry name" value="MADS_SRF_like"/>
    <property type="match status" value="1"/>
</dbReference>
<protein>
    <recommendedName>
        <fullName evidence="7">MADS-box domain-containing protein</fullName>
    </recommendedName>
</protein>
<keyword evidence="5" id="KW-0539">Nucleus</keyword>
<dbReference type="PANTHER" id="PTHR11945:SF176">
    <property type="entry name" value="MADS-BOX TRANSCRIPTION FACTOR FAMILY PROTEIN"/>
    <property type="match status" value="1"/>
</dbReference>
<dbReference type="PRINTS" id="PR00404">
    <property type="entry name" value="MADSDOMAIN"/>
</dbReference>
<evidence type="ECO:0000256" key="6">
    <source>
        <dbReference type="SAM" id="MobiDB-lite"/>
    </source>
</evidence>
<evidence type="ECO:0000256" key="4">
    <source>
        <dbReference type="ARBA" id="ARBA00023163"/>
    </source>
</evidence>
<evidence type="ECO:0000256" key="1">
    <source>
        <dbReference type="ARBA" id="ARBA00004123"/>
    </source>
</evidence>
<evidence type="ECO:0000256" key="3">
    <source>
        <dbReference type="ARBA" id="ARBA00023125"/>
    </source>
</evidence>
<organism evidence="8 9">
    <name type="scientific">Perilla frutescens var. hirtella</name>
    <name type="common">Perilla citriodora</name>
    <name type="synonym">Perilla setoyensis</name>
    <dbReference type="NCBI Taxonomy" id="608512"/>
    <lineage>
        <taxon>Eukaryota</taxon>
        <taxon>Viridiplantae</taxon>
        <taxon>Streptophyta</taxon>
        <taxon>Embryophyta</taxon>
        <taxon>Tracheophyta</taxon>
        <taxon>Spermatophyta</taxon>
        <taxon>Magnoliopsida</taxon>
        <taxon>eudicotyledons</taxon>
        <taxon>Gunneridae</taxon>
        <taxon>Pentapetalae</taxon>
        <taxon>asterids</taxon>
        <taxon>lamiids</taxon>
        <taxon>Lamiales</taxon>
        <taxon>Lamiaceae</taxon>
        <taxon>Nepetoideae</taxon>
        <taxon>Elsholtzieae</taxon>
        <taxon>Perilla</taxon>
    </lineage>
</organism>
<dbReference type="SMART" id="SM00432">
    <property type="entry name" value="MADS"/>
    <property type="match status" value="1"/>
</dbReference>
<reference evidence="8 9" key="1">
    <citation type="journal article" date="2021" name="Nat. Commun.">
        <title>Incipient diploidization of the medicinal plant Perilla within 10,000 years.</title>
        <authorList>
            <person name="Zhang Y."/>
            <person name="Shen Q."/>
            <person name="Leng L."/>
            <person name="Zhang D."/>
            <person name="Chen S."/>
            <person name="Shi Y."/>
            <person name="Ning Z."/>
            <person name="Chen S."/>
        </authorList>
    </citation>
    <scope>NUCLEOTIDE SEQUENCE [LARGE SCALE GENOMIC DNA]</scope>
    <source>
        <strain evidence="9">cv. PC099</strain>
    </source>
</reference>
<name>A0AAD4P7H5_PERFH</name>
<gene>
    <name evidence="8" type="ORF">C2S53_020562</name>
</gene>
<evidence type="ECO:0000313" key="9">
    <source>
        <dbReference type="Proteomes" id="UP001190926"/>
    </source>
</evidence>
<proteinExistence type="predicted"/>
<dbReference type="GO" id="GO:0000978">
    <property type="term" value="F:RNA polymerase II cis-regulatory region sequence-specific DNA binding"/>
    <property type="evidence" value="ECO:0007669"/>
    <property type="project" value="TreeGrafter"/>
</dbReference>
<dbReference type="Proteomes" id="UP001190926">
    <property type="component" value="Unassembled WGS sequence"/>
</dbReference>
<keyword evidence="2" id="KW-0805">Transcription regulation</keyword>
<dbReference type="Pfam" id="PF00319">
    <property type="entry name" value="SRF-TF"/>
    <property type="match status" value="1"/>
</dbReference>
<dbReference type="EMBL" id="SDAM02000104">
    <property type="protein sequence ID" value="KAH6829824.1"/>
    <property type="molecule type" value="Genomic_DNA"/>
</dbReference>
<feature type="domain" description="MADS-box" evidence="7">
    <location>
        <begin position="1"/>
        <end position="51"/>
    </location>
</feature>
<feature type="region of interest" description="Disordered" evidence="6">
    <location>
        <begin position="184"/>
        <end position="205"/>
    </location>
</feature>
<dbReference type="AlphaFoldDB" id="A0AAD4P7H5"/>
<keyword evidence="4" id="KW-0804">Transcription</keyword>
<dbReference type="Gene3D" id="3.40.1810.10">
    <property type="entry name" value="Transcription factor, MADS-box"/>
    <property type="match status" value="1"/>
</dbReference>
<dbReference type="GO" id="GO:0000981">
    <property type="term" value="F:DNA-binding transcription factor activity, RNA polymerase II-specific"/>
    <property type="evidence" value="ECO:0007669"/>
    <property type="project" value="InterPro"/>
</dbReference>
<dbReference type="PANTHER" id="PTHR11945">
    <property type="entry name" value="MADS BOX PROTEIN"/>
    <property type="match status" value="1"/>
</dbReference>
<sequence length="320" mass="36174">MGRAKLNMELIKKEKSRNTTFKKRKEGLIRKLHEFTTLCDVNACMIIYGPNPGTEAEVWPKNPAQVGRIIDIFKNSKNKGTGIKTYGLRDFFHERERKIEEDVAKLRRRNLEAKFPSRPELLDVATEPQLREFHALLSSKAHEVKSKIQLLRSCKNNVAAATATSNTTTNSSFYSPLLEVINNNSSSGSSGSKATPATNSNNNNVPLNMNLNLIDENRGEMQSHVNHNSSLSMMLLMNRNDQLSANIQLNRQVFFGAVDPMIPPPMSLPPWYYAAPPQHYMIPPPAAGPPQPYMQLHFSNPEHEDFIQYRIRNGHHTALD</sequence>
<dbReference type="GO" id="GO:0005634">
    <property type="term" value="C:nucleus"/>
    <property type="evidence" value="ECO:0007669"/>
    <property type="project" value="UniProtKB-SubCell"/>
</dbReference>
<comment type="caution">
    <text evidence="8">The sequence shown here is derived from an EMBL/GenBank/DDBJ whole genome shotgun (WGS) entry which is preliminary data.</text>
</comment>
<evidence type="ECO:0000256" key="2">
    <source>
        <dbReference type="ARBA" id="ARBA00023015"/>
    </source>
</evidence>
<evidence type="ECO:0000259" key="7">
    <source>
        <dbReference type="PROSITE" id="PS50066"/>
    </source>
</evidence>
<evidence type="ECO:0000256" key="5">
    <source>
        <dbReference type="ARBA" id="ARBA00023242"/>
    </source>
</evidence>
<keyword evidence="9" id="KW-1185">Reference proteome</keyword>
<dbReference type="PROSITE" id="PS50066">
    <property type="entry name" value="MADS_BOX_2"/>
    <property type="match status" value="1"/>
</dbReference>
<dbReference type="SUPFAM" id="SSF55455">
    <property type="entry name" value="SRF-like"/>
    <property type="match status" value="1"/>
</dbReference>
<dbReference type="GO" id="GO:0045944">
    <property type="term" value="P:positive regulation of transcription by RNA polymerase II"/>
    <property type="evidence" value="ECO:0007669"/>
    <property type="project" value="InterPro"/>
</dbReference>